<feature type="region of interest" description="Disordered" evidence="2">
    <location>
        <begin position="438"/>
        <end position="459"/>
    </location>
</feature>
<sequence length="459" mass="53459">MPIQTVSSSSCTLPTSSHSDQKDLSVPIRRPDSRCSAISSNDVANSALNILESDTPRQVTRQGLTLRQLYQLKRNADAWHLMDTKRRQDQISHDKEILKKVQNEKRDLSRFYDGQVRDRQAQEEATKAESRAWAQQLEKDAQMQKEAEQAARNAHMSSMVAYRTEFCKDMERTRQQKLLQRQKQIERERTELEEARRVAIEQIEAMQRQKRADRERMKEIQEDVQQQTRDRIKRKQEEAEEIIRLGKEWEAAQDKKDREQHAAFQKVVARQEAKEISYSMTAQEVLKRKVEEDERRALRHQELARAAHEAEEKRRKEKQKAATIAQLKALDLEMRLKAERKEQMLAEERAMAEAMLSRNQAAQEEALAKQRAMRTALKDYQRLLAKQIQEQQEQNQRITVGFVQPSEMALNKALFEQIGYVSPDPTAPPVEYIHKDPRIATASGKHEPVTGAGDMSKQR</sequence>
<comment type="caution">
    <text evidence="3">The sequence shown here is derived from an EMBL/GenBank/DDBJ whole genome shotgun (WGS) entry which is preliminary data.</text>
</comment>
<dbReference type="Proteomes" id="UP000355283">
    <property type="component" value="Unassembled WGS sequence"/>
</dbReference>
<feature type="compositionally biased region" description="Low complexity" evidence="2">
    <location>
        <begin position="1"/>
        <end position="18"/>
    </location>
</feature>
<evidence type="ECO:0008006" key="5">
    <source>
        <dbReference type="Google" id="ProtNLM"/>
    </source>
</evidence>
<evidence type="ECO:0000256" key="1">
    <source>
        <dbReference type="SAM" id="Coils"/>
    </source>
</evidence>
<keyword evidence="4" id="KW-1185">Reference proteome</keyword>
<feature type="region of interest" description="Disordered" evidence="2">
    <location>
        <begin position="1"/>
        <end position="28"/>
    </location>
</feature>
<accession>A0A4D9CZN0</accession>
<feature type="compositionally biased region" description="Basic and acidic residues" evidence="2">
    <location>
        <begin position="211"/>
        <end position="221"/>
    </location>
</feature>
<name>A0A4D9CZN0_9STRA</name>
<dbReference type="EMBL" id="SDOX01000122">
    <property type="protein sequence ID" value="TFJ81838.1"/>
    <property type="molecule type" value="Genomic_DNA"/>
</dbReference>
<feature type="coiled-coil region" evidence="1">
    <location>
        <begin position="345"/>
        <end position="397"/>
    </location>
</feature>
<proteinExistence type="predicted"/>
<protein>
    <recommendedName>
        <fullName evidence="5">Trichohyalin-plectin-homology domain-containing protein</fullName>
    </recommendedName>
</protein>
<reference evidence="3 4" key="1">
    <citation type="submission" date="2019-01" db="EMBL/GenBank/DDBJ databases">
        <title>Nuclear Genome Assembly of the Microalgal Biofuel strain Nannochloropsis salina CCMP1776.</title>
        <authorList>
            <person name="Hovde B."/>
        </authorList>
    </citation>
    <scope>NUCLEOTIDE SEQUENCE [LARGE SCALE GENOMIC DNA]</scope>
    <source>
        <strain evidence="3 4">CCMP1776</strain>
    </source>
</reference>
<evidence type="ECO:0000313" key="3">
    <source>
        <dbReference type="EMBL" id="TFJ81838.1"/>
    </source>
</evidence>
<feature type="compositionally biased region" description="Basic and acidic residues" evidence="2">
    <location>
        <begin position="438"/>
        <end position="448"/>
    </location>
</feature>
<dbReference type="AlphaFoldDB" id="A0A4D9CZN0"/>
<feature type="compositionally biased region" description="Basic and acidic residues" evidence="2">
    <location>
        <begin position="19"/>
        <end position="28"/>
    </location>
</feature>
<keyword evidence="1" id="KW-0175">Coiled coil</keyword>
<evidence type="ECO:0000256" key="2">
    <source>
        <dbReference type="SAM" id="MobiDB-lite"/>
    </source>
</evidence>
<organism evidence="3 4">
    <name type="scientific">Nannochloropsis salina CCMP1776</name>
    <dbReference type="NCBI Taxonomy" id="1027361"/>
    <lineage>
        <taxon>Eukaryota</taxon>
        <taxon>Sar</taxon>
        <taxon>Stramenopiles</taxon>
        <taxon>Ochrophyta</taxon>
        <taxon>Eustigmatophyceae</taxon>
        <taxon>Eustigmatales</taxon>
        <taxon>Monodopsidaceae</taxon>
        <taxon>Microchloropsis</taxon>
        <taxon>Microchloropsis salina</taxon>
    </lineage>
</organism>
<feature type="region of interest" description="Disordered" evidence="2">
    <location>
        <begin position="211"/>
        <end position="231"/>
    </location>
</feature>
<gene>
    <name evidence="3" type="ORF">NSK_007085</name>
</gene>
<evidence type="ECO:0000313" key="4">
    <source>
        <dbReference type="Proteomes" id="UP000355283"/>
    </source>
</evidence>